<gene>
    <name evidence="13" type="ORF">DP939_18930</name>
</gene>
<dbReference type="InterPro" id="IPR036890">
    <property type="entry name" value="HATPase_C_sf"/>
</dbReference>
<dbReference type="CDD" id="cd06225">
    <property type="entry name" value="HAMP"/>
    <property type="match status" value="1"/>
</dbReference>
<evidence type="ECO:0000256" key="2">
    <source>
        <dbReference type="ARBA" id="ARBA00004236"/>
    </source>
</evidence>
<dbReference type="GO" id="GO:0000155">
    <property type="term" value="F:phosphorelay sensor kinase activity"/>
    <property type="evidence" value="ECO:0007669"/>
    <property type="project" value="InterPro"/>
</dbReference>
<accession>A0A366LYB9</accession>
<feature type="domain" description="HAMP" evidence="12">
    <location>
        <begin position="203"/>
        <end position="255"/>
    </location>
</feature>
<dbReference type="InterPro" id="IPR036097">
    <property type="entry name" value="HisK_dim/P_sf"/>
</dbReference>
<evidence type="ECO:0000256" key="10">
    <source>
        <dbReference type="SAM" id="Phobius"/>
    </source>
</evidence>
<evidence type="ECO:0000256" key="7">
    <source>
        <dbReference type="ARBA" id="ARBA00022777"/>
    </source>
</evidence>
<reference evidence="13 14" key="1">
    <citation type="submission" date="2018-06" db="EMBL/GenBank/DDBJ databases">
        <title>Sphaerisporangium craniellae sp. nov., isolated from a marine sponge in the South China Sea.</title>
        <authorList>
            <person name="Li L."/>
        </authorList>
    </citation>
    <scope>NUCLEOTIDE SEQUENCE [LARGE SCALE GENOMIC DNA]</scope>
    <source>
        <strain evidence="13 14">LHW63015</strain>
    </source>
</reference>
<evidence type="ECO:0000256" key="8">
    <source>
        <dbReference type="ARBA" id="ARBA00022989"/>
    </source>
</evidence>
<keyword evidence="9" id="KW-0902">Two-component regulatory system</keyword>
<dbReference type="SUPFAM" id="SSF47384">
    <property type="entry name" value="Homodimeric domain of signal transducing histidine kinase"/>
    <property type="match status" value="1"/>
</dbReference>
<dbReference type="Proteomes" id="UP000253303">
    <property type="component" value="Unassembled WGS sequence"/>
</dbReference>
<feature type="domain" description="Histidine kinase" evidence="11">
    <location>
        <begin position="284"/>
        <end position="499"/>
    </location>
</feature>
<feature type="transmembrane region" description="Helical" evidence="10">
    <location>
        <begin position="179"/>
        <end position="201"/>
    </location>
</feature>
<evidence type="ECO:0000256" key="4">
    <source>
        <dbReference type="ARBA" id="ARBA00022553"/>
    </source>
</evidence>
<evidence type="ECO:0000259" key="12">
    <source>
        <dbReference type="PROSITE" id="PS50885"/>
    </source>
</evidence>
<dbReference type="OrthoDB" id="9808408at2"/>
<dbReference type="CDD" id="cd00082">
    <property type="entry name" value="HisKA"/>
    <property type="match status" value="1"/>
</dbReference>
<dbReference type="SMART" id="SM00387">
    <property type="entry name" value="HATPase_c"/>
    <property type="match status" value="1"/>
</dbReference>
<evidence type="ECO:0000256" key="5">
    <source>
        <dbReference type="ARBA" id="ARBA00022679"/>
    </source>
</evidence>
<dbReference type="GO" id="GO:0005886">
    <property type="term" value="C:plasma membrane"/>
    <property type="evidence" value="ECO:0007669"/>
    <property type="project" value="UniProtKB-SubCell"/>
</dbReference>
<dbReference type="SMART" id="SM00304">
    <property type="entry name" value="HAMP"/>
    <property type="match status" value="1"/>
</dbReference>
<sequence>MIARLTIGRLLLLTAALMAVLLVAGAVLTSIALGDGRKARHTILDVIDPAILRTMDLATAQDAQRAAIAAHRAEPGAGRLTAYRAAVTAERAASGEIARLVAGQEFGEPVTAALTRLGVASARWRAEYADPVAAGGSGDERAGEVRQAAVHAELAALRERLADVHRTGGAAVNAGAGRVYVALAIWTALLVAALGVLAVVLRTAVLRPVNDLAAQVGTVAAGDFDHRVRVRGPAELAALAADVDDMRGRILAEWRTAQHARRRLEQQTAELRRSNSDLEQFAYVASHDLQEPLRKVAGFTQMLEQRYAADLDDRARQYIAYAVDGAKRMQKLINDLLDFSRVGKVGGALEMTDSGEALRAALRDLAAAVEESGARIEYGGLPQVYANGPLLTRLWQNVLSNAVKFRSAEPPHIRIGAERDGEMWVFSCSDNGIGIDPRHTDRIFLIFQRLHSREAYPGTGIGLAMAKRIAEYLGGRIWVEHGDTETPGTTFRWTVRADPPVAPLPGSGADDDG</sequence>
<dbReference type="PROSITE" id="PS50885">
    <property type="entry name" value="HAMP"/>
    <property type="match status" value="1"/>
</dbReference>
<dbReference type="EC" id="2.7.13.3" evidence="3"/>
<name>A0A366LYB9_9ACTN</name>
<evidence type="ECO:0000313" key="14">
    <source>
        <dbReference type="Proteomes" id="UP000253303"/>
    </source>
</evidence>
<dbReference type="Gene3D" id="3.30.565.10">
    <property type="entry name" value="Histidine kinase-like ATPase, C-terminal domain"/>
    <property type="match status" value="1"/>
</dbReference>
<dbReference type="Pfam" id="PF00672">
    <property type="entry name" value="HAMP"/>
    <property type="match status" value="1"/>
</dbReference>
<keyword evidence="4" id="KW-0597">Phosphoprotein</keyword>
<dbReference type="InterPro" id="IPR003594">
    <property type="entry name" value="HATPase_dom"/>
</dbReference>
<dbReference type="AlphaFoldDB" id="A0A366LYB9"/>
<evidence type="ECO:0000256" key="1">
    <source>
        <dbReference type="ARBA" id="ARBA00000085"/>
    </source>
</evidence>
<dbReference type="RefSeq" id="WP_113982043.1">
    <property type="nucleotide sequence ID" value="NZ_QMEY01000007.1"/>
</dbReference>
<comment type="subcellular location">
    <subcellularLocation>
        <location evidence="2">Cell membrane</location>
    </subcellularLocation>
</comment>
<keyword evidence="14" id="KW-1185">Reference proteome</keyword>
<dbReference type="InterPro" id="IPR052162">
    <property type="entry name" value="Sensor_kinase/Photoreceptor"/>
</dbReference>
<dbReference type="Gene3D" id="1.10.287.130">
    <property type="match status" value="1"/>
</dbReference>
<evidence type="ECO:0000256" key="6">
    <source>
        <dbReference type="ARBA" id="ARBA00022692"/>
    </source>
</evidence>
<protein>
    <recommendedName>
        <fullName evidence="3">histidine kinase</fullName>
        <ecNumber evidence="3">2.7.13.3</ecNumber>
    </recommendedName>
</protein>
<dbReference type="InterPro" id="IPR003660">
    <property type="entry name" value="HAMP_dom"/>
</dbReference>
<comment type="caution">
    <text evidence="13">The sequence shown here is derived from an EMBL/GenBank/DDBJ whole genome shotgun (WGS) entry which is preliminary data.</text>
</comment>
<keyword evidence="5" id="KW-0808">Transferase</keyword>
<dbReference type="Pfam" id="PF00512">
    <property type="entry name" value="HisKA"/>
    <property type="match status" value="1"/>
</dbReference>
<dbReference type="InterPro" id="IPR005467">
    <property type="entry name" value="His_kinase_dom"/>
</dbReference>
<keyword evidence="10" id="KW-0472">Membrane</keyword>
<dbReference type="Gene3D" id="6.10.340.10">
    <property type="match status" value="1"/>
</dbReference>
<dbReference type="SUPFAM" id="SSF55874">
    <property type="entry name" value="ATPase domain of HSP90 chaperone/DNA topoisomerase II/histidine kinase"/>
    <property type="match status" value="1"/>
</dbReference>
<evidence type="ECO:0000256" key="9">
    <source>
        <dbReference type="ARBA" id="ARBA00023012"/>
    </source>
</evidence>
<evidence type="ECO:0000313" key="13">
    <source>
        <dbReference type="EMBL" id="RBQ18570.1"/>
    </source>
</evidence>
<dbReference type="InterPro" id="IPR004358">
    <property type="entry name" value="Sig_transdc_His_kin-like_C"/>
</dbReference>
<dbReference type="SMART" id="SM00388">
    <property type="entry name" value="HisKA"/>
    <property type="match status" value="1"/>
</dbReference>
<dbReference type="InterPro" id="IPR003661">
    <property type="entry name" value="HisK_dim/P_dom"/>
</dbReference>
<dbReference type="PANTHER" id="PTHR43304">
    <property type="entry name" value="PHYTOCHROME-LIKE PROTEIN CPH1"/>
    <property type="match status" value="1"/>
</dbReference>
<proteinExistence type="predicted"/>
<organism evidence="13 14">
    <name type="scientific">Spongiactinospora rosea</name>
    <dbReference type="NCBI Taxonomy" id="2248750"/>
    <lineage>
        <taxon>Bacteria</taxon>
        <taxon>Bacillati</taxon>
        <taxon>Actinomycetota</taxon>
        <taxon>Actinomycetes</taxon>
        <taxon>Streptosporangiales</taxon>
        <taxon>Streptosporangiaceae</taxon>
        <taxon>Spongiactinospora</taxon>
    </lineage>
</organism>
<dbReference type="SUPFAM" id="SSF158472">
    <property type="entry name" value="HAMP domain-like"/>
    <property type="match status" value="1"/>
</dbReference>
<evidence type="ECO:0000256" key="3">
    <source>
        <dbReference type="ARBA" id="ARBA00012438"/>
    </source>
</evidence>
<keyword evidence="8 10" id="KW-1133">Transmembrane helix</keyword>
<keyword evidence="7 13" id="KW-0418">Kinase</keyword>
<dbReference type="Pfam" id="PF02518">
    <property type="entry name" value="HATPase_c"/>
    <property type="match status" value="1"/>
</dbReference>
<dbReference type="EMBL" id="QMEY01000007">
    <property type="protein sequence ID" value="RBQ18570.1"/>
    <property type="molecule type" value="Genomic_DNA"/>
</dbReference>
<dbReference type="PROSITE" id="PS50109">
    <property type="entry name" value="HIS_KIN"/>
    <property type="match status" value="1"/>
</dbReference>
<comment type="catalytic activity">
    <reaction evidence="1">
        <text>ATP + protein L-histidine = ADP + protein N-phospho-L-histidine.</text>
        <dbReference type="EC" id="2.7.13.3"/>
    </reaction>
</comment>
<evidence type="ECO:0000259" key="11">
    <source>
        <dbReference type="PROSITE" id="PS50109"/>
    </source>
</evidence>
<dbReference type="PANTHER" id="PTHR43304:SF1">
    <property type="entry name" value="PAC DOMAIN-CONTAINING PROTEIN"/>
    <property type="match status" value="1"/>
</dbReference>
<dbReference type="PRINTS" id="PR00344">
    <property type="entry name" value="BCTRLSENSOR"/>
</dbReference>
<keyword evidence="6 10" id="KW-0812">Transmembrane</keyword>